<organism evidence="2 3">
    <name type="scientific">Parafilimonas terrae</name>
    <dbReference type="NCBI Taxonomy" id="1465490"/>
    <lineage>
        <taxon>Bacteria</taxon>
        <taxon>Pseudomonadati</taxon>
        <taxon>Bacteroidota</taxon>
        <taxon>Chitinophagia</taxon>
        <taxon>Chitinophagales</taxon>
        <taxon>Chitinophagaceae</taxon>
        <taxon>Parafilimonas</taxon>
    </lineage>
</organism>
<dbReference type="Proteomes" id="UP000199031">
    <property type="component" value="Unassembled WGS sequence"/>
</dbReference>
<accession>A0A1I5XH71</accession>
<evidence type="ECO:0000256" key="1">
    <source>
        <dbReference type="SAM" id="Phobius"/>
    </source>
</evidence>
<reference evidence="2 3" key="1">
    <citation type="submission" date="2016-10" db="EMBL/GenBank/DDBJ databases">
        <authorList>
            <person name="de Groot N.N."/>
        </authorList>
    </citation>
    <scope>NUCLEOTIDE SEQUENCE [LARGE SCALE GENOMIC DNA]</scope>
    <source>
        <strain evidence="2 3">DSM 28286</strain>
    </source>
</reference>
<evidence type="ECO:0000313" key="2">
    <source>
        <dbReference type="EMBL" id="SFQ31319.1"/>
    </source>
</evidence>
<dbReference type="STRING" id="1465490.SAMN05444277_108195"/>
<gene>
    <name evidence="2" type="ORF">SAMN05444277_108195</name>
</gene>
<name>A0A1I5XH71_9BACT</name>
<dbReference type="RefSeq" id="WP_090659742.1">
    <property type="nucleotide sequence ID" value="NZ_FOXQ01000008.1"/>
</dbReference>
<keyword evidence="1" id="KW-0472">Membrane</keyword>
<proteinExistence type="predicted"/>
<keyword evidence="1" id="KW-0812">Transmembrane</keyword>
<dbReference type="EMBL" id="FOXQ01000008">
    <property type="protein sequence ID" value="SFQ31319.1"/>
    <property type="molecule type" value="Genomic_DNA"/>
</dbReference>
<keyword evidence="3" id="KW-1185">Reference proteome</keyword>
<protein>
    <submittedName>
        <fullName evidence="2">Uncharacterized protein</fullName>
    </submittedName>
</protein>
<dbReference type="AlphaFoldDB" id="A0A1I5XH71"/>
<evidence type="ECO:0000313" key="3">
    <source>
        <dbReference type="Proteomes" id="UP000199031"/>
    </source>
</evidence>
<dbReference type="OrthoDB" id="9868229at2"/>
<feature type="transmembrane region" description="Helical" evidence="1">
    <location>
        <begin position="20"/>
        <end position="46"/>
    </location>
</feature>
<keyword evidence="1" id="KW-1133">Transmembrane helix</keyword>
<sequence>MIEIKSKKDYYKSLIKSSLWIVVGFLIIQMINPSFFFGTLIIFLVIEAILISENFTQSISIDALNVKIIKYHFFSKEEIVIERNKVEFKLLKKASFRSPGYFVLDVLENKRRIYTIDSRNGFEEEELIKLNDFLKSKNAFD</sequence>